<dbReference type="InterPro" id="IPR010982">
    <property type="entry name" value="Lambda_DNA-bd_dom_sf"/>
</dbReference>
<dbReference type="PANTHER" id="PTHR46558">
    <property type="entry name" value="TRACRIPTIONAL REGULATORY PROTEIN-RELATED-RELATED"/>
    <property type="match status" value="1"/>
</dbReference>
<evidence type="ECO:0000259" key="2">
    <source>
        <dbReference type="PROSITE" id="PS50943"/>
    </source>
</evidence>
<dbReference type="PROSITE" id="PS50943">
    <property type="entry name" value="HTH_CROC1"/>
    <property type="match status" value="1"/>
</dbReference>
<organism evidence="3 4">
    <name type="scientific">Robertmurraya mangrovi</name>
    <dbReference type="NCBI Taxonomy" id="3098077"/>
    <lineage>
        <taxon>Bacteria</taxon>
        <taxon>Bacillati</taxon>
        <taxon>Bacillota</taxon>
        <taxon>Bacilli</taxon>
        <taxon>Bacillales</taxon>
        <taxon>Bacillaceae</taxon>
        <taxon>Robertmurraya</taxon>
    </lineage>
</organism>
<evidence type="ECO:0000256" key="1">
    <source>
        <dbReference type="ARBA" id="ARBA00023125"/>
    </source>
</evidence>
<dbReference type="SUPFAM" id="SSF47413">
    <property type="entry name" value="lambda repressor-like DNA-binding domains"/>
    <property type="match status" value="1"/>
</dbReference>
<comment type="caution">
    <text evidence="3">The sequence shown here is derived from an EMBL/GenBank/DDBJ whole genome shotgun (WGS) entry which is preliminary data.</text>
</comment>
<dbReference type="Gene3D" id="3.30.450.20">
    <property type="entry name" value="PAS domain"/>
    <property type="match status" value="1"/>
</dbReference>
<dbReference type="Gene3D" id="1.10.260.40">
    <property type="entry name" value="lambda repressor-like DNA-binding domains"/>
    <property type="match status" value="1"/>
</dbReference>
<dbReference type="InterPro" id="IPR001387">
    <property type="entry name" value="Cro/C1-type_HTH"/>
</dbReference>
<dbReference type="RefSeq" id="WP_322445777.1">
    <property type="nucleotide sequence ID" value="NZ_JAXOFX010000003.1"/>
</dbReference>
<dbReference type="InterPro" id="IPR013656">
    <property type="entry name" value="PAS_4"/>
</dbReference>
<keyword evidence="1" id="KW-0238">DNA-binding</keyword>
<accession>A0ABU5IWE5</accession>
<dbReference type="SMART" id="SM00530">
    <property type="entry name" value="HTH_XRE"/>
    <property type="match status" value="1"/>
</dbReference>
<protein>
    <submittedName>
        <fullName evidence="3">Helix-turn-helix domain-containing protein</fullName>
    </submittedName>
</protein>
<dbReference type="SUPFAM" id="SSF55785">
    <property type="entry name" value="PYP-like sensor domain (PAS domain)"/>
    <property type="match status" value="1"/>
</dbReference>
<keyword evidence="4" id="KW-1185">Reference proteome</keyword>
<dbReference type="PANTHER" id="PTHR46558:SF4">
    <property type="entry name" value="DNA-BIDING PHAGE PROTEIN"/>
    <property type="match status" value="1"/>
</dbReference>
<evidence type="ECO:0000313" key="3">
    <source>
        <dbReference type="EMBL" id="MDZ5471484.1"/>
    </source>
</evidence>
<dbReference type="Pfam" id="PF08448">
    <property type="entry name" value="PAS_4"/>
    <property type="match status" value="1"/>
</dbReference>
<dbReference type="InterPro" id="IPR035965">
    <property type="entry name" value="PAS-like_dom_sf"/>
</dbReference>
<gene>
    <name evidence="3" type="ORF">SM124_06955</name>
</gene>
<reference evidence="3 4" key="1">
    <citation type="submission" date="2023-11" db="EMBL/GenBank/DDBJ databases">
        <title>Bacillus jintuensis, isolated from a mudflat on the Beibu Gulf coast.</title>
        <authorList>
            <person name="Li M."/>
        </authorList>
    </citation>
    <scope>NUCLEOTIDE SEQUENCE [LARGE SCALE GENOMIC DNA]</scope>
    <source>
        <strain evidence="3 4">31A1R</strain>
    </source>
</reference>
<proteinExistence type="predicted"/>
<dbReference type="EMBL" id="JAXOFX010000003">
    <property type="protein sequence ID" value="MDZ5471484.1"/>
    <property type="molecule type" value="Genomic_DNA"/>
</dbReference>
<feature type="domain" description="HTH cro/C1-type" evidence="2">
    <location>
        <begin position="13"/>
        <end position="65"/>
    </location>
</feature>
<evidence type="ECO:0000313" key="4">
    <source>
        <dbReference type="Proteomes" id="UP001290455"/>
    </source>
</evidence>
<sequence length="179" mass="20875">MTKIDKNRYWLFNLRKKRGYSQEDIAKKINIDRTYYSRIENGERKPSKQISDKIAEILKFHPSIFMMEDNPFYYALENSPMIIAHCDLDLRYTWIFNPHTDFDPNTVIGKRDDEIKVNTGTLALMALKQDVIETKKSIRRDISFPLSDTSHVYDVFAQPLFDNNGDIIGVATASTDRTN</sequence>
<name>A0ABU5IWE5_9BACI</name>
<dbReference type="Pfam" id="PF01381">
    <property type="entry name" value="HTH_3"/>
    <property type="match status" value="1"/>
</dbReference>
<dbReference type="CDD" id="cd00093">
    <property type="entry name" value="HTH_XRE"/>
    <property type="match status" value="1"/>
</dbReference>
<dbReference type="Proteomes" id="UP001290455">
    <property type="component" value="Unassembled WGS sequence"/>
</dbReference>